<name>A0A645F995_9ZZZZ</name>
<comment type="caution">
    <text evidence="2">The sequence shown here is derived from an EMBL/GenBank/DDBJ whole genome shotgun (WGS) entry which is preliminary data.</text>
</comment>
<dbReference type="InterPro" id="IPR046059">
    <property type="entry name" value="DUF6017"/>
</dbReference>
<protein>
    <recommendedName>
        <fullName evidence="1">DUF6017 domain-containing protein</fullName>
    </recommendedName>
</protein>
<evidence type="ECO:0000313" key="2">
    <source>
        <dbReference type="EMBL" id="MPN10807.1"/>
    </source>
</evidence>
<evidence type="ECO:0000259" key="1">
    <source>
        <dbReference type="Pfam" id="PF19481"/>
    </source>
</evidence>
<organism evidence="2">
    <name type="scientific">bioreactor metagenome</name>
    <dbReference type="NCBI Taxonomy" id="1076179"/>
    <lineage>
        <taxon>unclassified sequences</taxon>
        <taxon>metagenomes</taxon>
        <taxon>ecological metagenomes</taxon>
    </lineage>
</organism>
<feature type="domain" description="DUF6017" evidence="1">
    <location>
        <begin position="4"/>
        <end position="81"/>
    </location>
</feature>
<accession>A0A645F995</accession>
<sequence>MGCKNITELKELVLENLEYEFIKRTHDRERLDEIVDIIVETLCSTKPTINISGEEYPARLVKEKLLRLDSSHIDYVFECLQ</sequence>
<dbReference type="Pfam" id="PF19481">
    <property type="entry name" value="DUF6017"/>
    <property type="match status" value="1"/>
</dbReference>
<proteinExistence type="predicted"/>
<gene>
    <name evidence="2" type="ORF">SDC9_158104</name>
</gene>
<dbReference type="AlphaFoldDB" id="A0A645F995"/>
<reference evidence="2" key="1">
    <citation type="submission" date="2019-08" db="EMBL/GenBank/DDBJ databases">
        <authorList>
            <person name="Kucharzyk K."/>
            <person name="Murdoch R.W."/>
            <person name="Higgins S."/>
            <person name="Loffler F."/>
        </authorList>
    </citation>
    <scope>NUCLEOTIDE SEQUENCE</scope>
</reference>
<dbReference type="EMBL" id="VSSQ01056990">
    <property type="protein sequence ID" value="MPN10807.1"/>
    <property type="molecule type" value="Genomic_DNA"/>
</dbReference>